<proteinExistence type="predicted"/>
<sequence>MSEIAISLDTLKVSALSRTCSIYSNQTRSQCSDYSRMNGCNPRIGMCRIRVASCVIGLVSVGISVVTICCLLYVSGSLSEEVQIIVSAPISGLVLFQIFTALLLIIGVLIDTHYLLVPFLLNAVVHICIAIGIATMVLLSSGDVKRLYGPHVSLWIFHPIIF</sequence>
<gene>
    <name evidence="2" type="ORF">SVUK_LOCUS13932</name>
</gene>
<feature type="transmembrane region" description="Helical" evidence="1">
    <location>
        <begin position="49"/>
        <end position="74"/>
    </location>
</feature>
<evidence type="ECO:0000313" key="2">
    <source>
        <dbReference type="EMBL" id="VDM78934.1"/>
    </source>
</evidence>
<keyword evidence="1" id="KW-1133">Transmembrane helix</keyword>
<accession>A0A3P7JKI7</accession>
<organism evidence="2 3">
    <name type="scientific">Strongylus vulgaris</name>
    <name type="common">Blood worm</name>
    <dbReference type="NCBI Taxonomy" id="40348"/>
    <lineage>
        <taxon>Eukaryota</taxon>
        <taxon>Metazoa</taxon>
        <taxon>Ecdysozoa</taxon>
        <taxon>Nematoda</taxon>
        <taxon>Chromadorea</taxon>
        <taxon>Rhabditida</taxon>
        <taxon>Rhabditina</taxon>
        <taxon>Rhabditomorpha</taxon>
        <taxon>Strongyloidea</taxon>
        <taxon>Strongylidae</taxon>
        <taxon>Strongylus</taxon>
    </lineage>
</organism>
<protein>
    <submittedName>
        <fullName evidence="2">Uncharacterized protein</fullName>
    </submittedName>
</protein>
<name>A0A3P7JKI7_STRVU</name>
<dbReference type="EMBL" id="UYYB01103396">
    <property type="protein sequence ID" value="VDM78934.1"/>
    <property type="molecule type" value="Genomic_DNA"/>
</dbReference>
<dbReference type="AlphaFoldDB" id="A0A3P7JKI7"/>
<keyword evidence="1" id="KW-0812">Transmembrane</keyword>
<reference evidence="2 3" key="1">
    <citation type="submission" date="2018-11" db="EMBL/GenBank/DDBJ databases">
        <authorList>
            <consortium name="Pathogen Informatics"/>
        </authorList>
    </citation>
    <scope>NUCLEOTIDE SEQUENCE [LARGE SCALE GENOMIC DNA]</scope>
</reference>
<evidence type="ECO:0000256" key="1">
    <source>
        <dbReference type="SAM" id="Phobius"/>
    </source>
</evidence>
<dbReference type="OrthoDB" id="5811368at2759"/>
<feature type="transmembrane region" description="Helical" evidence="1">
    <location>
        <begin position="86"/>
        <end position="110"/>
    </location>
</feature>
<keyword evidence="3" id="KW-1185">Reference proteome</keyword>
<dbReference type="Proteomes" id="UP000270094">
    <property type="component" value="Unassembled WGS sequence"/>
</dbReference>
<feature type="transmembrane region" description="Helical" evidence="1">
    <location>
        <begin position="116"/>
        <end position="139"/>
    </location>
</feature>
<keyword evidence="1" id="KW-0472">Membrane</keyword>
<evidence type="ECO:0000313" key="3">
    <source>
        <dbReference type="Proteomes" id="UP000270094"/>
    </source>
</evidence>